<comment type="similarity">
    <text evidence="1">Belongs to the LytR/CpsA/Psr (LCP) family.</text>
</comment>
<accession>A0A953ICI4</accession>
<dbReference type="PANTHER" id="PTHR33392">
    <property type="entry name" value="POLYISOPRENYL-TEICHOIC ACID--PEPTIDOGLYCAN TEICHOIC ACID TRANSFERASE TAGU"/>
    <property type="match status" value="1"/>
</dbReference>
<dbReference type="NCBIfam" id="TIGR00350">
    <property type="entry name" value="lytR_cpsA_psr"/>
    <property type="match status" value="1"/>
</dbReference>
<sequence length="321" mass="35775">MLFSGSRRTIPQLTRWRRGDPNMATRRRTLSIVLAVPLLLLGGFAATAWFGTGPVNVLLMGLDEGRTRTDVVVLAHLEPRKGMLTLLSLPRDTLVEIDCAPLSEWCVTPDKLAHAHAYGGERGPEVTVETVERLLGVDIDHWVRVDFEGFQKVVDLLGGVDLVIDQDMHYEDPYADPPLHIHFEASEEPQHLDGQRALEFVRYRGATGDIGRTERTKQFLVALARKARETQSLTRLPAVIRTGLAYVDTDVDFRAALSLAVAALRVDLDRTQMETLPGWDDPGHHRGWVWIPDEAAVAEVVDRLILHPEPPVDEPEAGSED</sequence>
<evidence type="ECO:0000313" key="4">
    <source>
        <dbReference type="Proteomes" id="UP000732377"/>
    </source>
</evidence>
<evidence type="ECO:0000259" key="2">
    <source>
        <dbReference type="Pfam" id="PF03816"/>
    </source>
</evidence>
<dbReference type="EMBL" id="PIUK01000230">
    <property type="protein sequence ID" value="MBY6277721.1"/>
    <property type="molecule type" value="Genomic_DNA"/>
</dbReference>
<dbReference type="InterPro" id="IPR050922">
    <property type="entry name" value="LytR/CpsA/Psr_CW_biosynth"/>
</dbReference>
<evidence type="ECO:0000256" key="1">
    <source>
        <dbReference type="ARBA" id="ARBA00006068"/>
    </source>
</evidence>
<dbReference type="AlphaFoldDB" id="A0A953ICI4"/>
<protein>
    <recommendedName>
        <fullName evidence="2">Cell envelope-related transcriptional attenuator domain-containing protein</fullName>
    </recommendedName>
</protein>
<dbReference type="PANTHER" id="PTHR33392:SF6">
    <property type="entry name" value="POLYISOPRENYL-TEICHOIC ACID--PEPTIDOGLYCAN TEICHOIC ACID TRANSFERASE TAGU"/>
    <property type="match status" value="1"/>
</dbReference>
<dbReference type="Proteomes" id="UP000732377">
    <property type="component" value="Unassembled WGS sequence"/>
</dbReference>
<comment type="caution">
    <text evidence="3">The sequence shown here is derived from an EMBL/GenBank/DDBJ whole genome shotgun (WGS) entry which is preliminary data.</text>
</comment>
<organism evidence="3 4">
    <name type="scientific">Symbiobacterium thermophilum</name>
    <dbReference type="NCBI Taxonomy" id="2734"/>
    <lineage>
        <taxon>Bacteria</taxon>
        <taxon>Bacillati</taxon>
        <taxon>Bacillota</taxon>
        <taxon>Clostridia</taxon>
        <taxon>Eubacteriales</taxon>
        <taxon>Symbiobacteriaceae</taxon>
        <taxon>Symbiobacterium</taxon>
    </lineage>
</organism>
<dbReference type="Gene3D" id="3.40.630.190">
    <property type="entry name" value="LCP protein"/>
    <property type="match status" value="1"/>
</dbReference>
<gene>
    <name evidence="3" type="ORF">CWE10_16250</name>
</gene>
<proteinExistence type="inferred from homology"/>
<dbReference type="Pfam" id="PF03816">
    <property type="entry name" value="LytR_cpsA_psr"/>
    <property type="match status" value="1"/>
</dbReference>
<feature type="domain" description="Cell envelope-related transcriptional attenuator" evidence="2">
    <location>
        <begin position="68"/>
        <end position="228"/>
    </location>
</feature>
<name>A0A953ICI4_SYMTR</name>
<dbReference type="InterPro" id="IPR004474">
    <property type="entry name" value="LytR_CpsA_psr"/>
</dbReference>
<reference evidence="3" key="1">
    <citation type="submission" date="2017-11" db="EMBL/GenBank/DDBJ databases">
        <title>Three new genomes from thermophilic consortium.</title>
        <authorList>
            <person name="Quaggio R."/>
            <person name="Amgarten D."/>
            <person name="Setubal J.C."/>
        </authorList>
    </citation>
    <scope>NUCLEOTIDE SEQUENCE</scope>
    <source>
        <strain evidence="3">ZCTH01-B2</strain>
    </source>
</reference>
<evidence type="ECO:0000313" key="3">
    <source>
        <dbReference type="EMBL" id="MBY6277721.1"/>
    </source>
</evidence>